<dbReference type="Gene3D" id="3.40.50.300">
    <property type="entry name" value="P-loop containing nucleotide triphosphate hydrolases"/>
    <property type="match status" value="1"/>
</dbReference>
<dbReference type="Pfam" id="PF12002">
    <property type="entry name" value="MgsA_C"/>
    <property type="match status" value="1"/>
</dbReference>
<dbReference type="InterPro" id="IPR003593">
    <property type="entry name" value="AAA+_ATPase"/>
</dbReference>
<dbReference type="PANTHER" id="PTHR13779">
    <property type="entry name" value="WERNER HELICASE-INTERACTING PROTEIN 1 FAMILY MEMBER"/>
    <property type="match status" value="1"/>
</dbReference>
<dbReference type="GO" id="GO:0003677">
    <property type="term" value="F:DNA binding"/>
    <property type="evidence" value="ECO:0007669"/>
    <property type="project" value="InterPro"/>
</dbReference>
<comment type="caution">
    <text evidence="8">The sequence shown here is derived from an EMBL/GenBank/DDBJ whole genome shotgun (WGS) entry which is preliminary data.</text>
</comment>
<dbReference type="PANTHER" id="PTHR13779:SF7">
    <property type="entry name" value="ATPASE WRNIP1"/>
    <property type="match status" value="1"/>
</dbReference>
<evidence type="ECO:0000256" key="5">
    <source>
        <dbReference type="ARBA" id="ARBA00022741"/>
    </source>
</evidence>
<dbReference type="Gene3D" id="1.20.272.10">
    <property type="match status" value="1"/>
</dbReference>
<comment type="similarity">
    <text evidence="2">Belongs to the AAA ATPase family. RarA/MGS1/WRNIP1 subfamily.</text>
</comment>
<dbReference type="FunFam" id="1.10.8.60:FF:000029">
    <property type="entry name" value="Replication-associated recombination protein A"/>
    <property type="match status" value="1"/>
</dbReference>
<accession>A0A9D1NA64</accession>
<gene>
    <name evidence="8" type="ORF">IAC73_03665</name>
</gene>
<name>A0A9D1NA64_9FIRM</name>
<organism evidence="8 9">
    <name type="scientific">Candidatus Limadaptatus stercoripullorum</name>
    <dbReference type="NCBI Taxonomy" id="2840846"/>
    <lineage>
        <taxon>Bacteria</taxon>
        <taxon>Bacillati</taxon>
        <taxon>Bacillota</taxon>
        <taxon>Clostridia</taxon>
        <taxon>Eubacteriales</taxon>
        <taxon>Candidatus Limadaptatus</taxon>
    </lineage>
</organism>
<dbReference type="Gene3D" id="1.10.8.60">
    <property type="match status" value="1"/>
</dbReference>
<dbReference type="InterPro" id="IPR027417">
    <property type="entry name" value="P-loop_NTPase"/>
</dbReference>
<dbReference type="SUPFAM" id="SSF52540">
    <property type="entry name" value="P-loop containing nucleoside triphosphate hydrolases"/>
    <property type="match status" value="1"/>
</dbReference>
<evidence type="ECO:0000256" key="6">
    <source>
        <dbReference type="ARBA" id="ARBA00022840"/>
    </source>
</evidence>
<dbReference type="GO" id="GO:0000731">
    <property type="term" value="P:DNA synthesis involved in DNA repair"/>
    <property type="evidence" value="ECO:0007669"/>
    <property type="project" value="TreeGrafter"/>
</dbReference>
<dbReference type="CDD" id="cd00009">
    <property type="entry name" value="AAA"/>
    <property type="match status" value="1"/>
</dbReference>
<keyword evidence="6" id="KW-0067">ATP-binding</keyword>
<dbReference type="CDD" id="cd18139">
    <property type="entry name" value="HLD_clamp_RarA"/>
    <property type="match status" value="1"/>
</dbReference>
<evidence type="ECO:0000256" key="1">
    <source>
        <dbReference type="ARBA" id="ARBA00002393"/>
    </source>
</evidence>
<dbReference type="Pfam" id="PF16193">
    <property type="entry name" value="AAA_assoc_2"/>
    <property type="match status" value="1"/>
</dbReference>
<protein>
    <recommendedName>
        <fullName evidence="3">Replication-associated recombination protein A</fullName>
    </recommendedName>
</protein>
<evidence type="ECO:0000256" key="3">
    <source>
        <dbReference type="ARBA" id="ARBA00020776"/>
    </source>
</evidence>
<dbReference type="EMBL" id="DVOE01000056">
    <property type="protein sequence ID" value="HIU98923.1"/>
    <property type="molecule type" value="Genomic_DNA"/>
</dbReference>
<comment type="function">
    <text evidence="1">DNA-dependent ATPase that plays important roles in cellular responses to stalled DNA replication processes.</text>
</comment>
<dbReference type="InterPro" id="IPR032423">
    <property type="entry name" value="AAA_assoc_2"/>
</dbReference>
<dbReference type="InterPro" id="IPR003959">
    <property type="entry name" value="ATPase_AAA_core"/>
</dbReference>
<feature type="domain" description="AAA+ ATPase" evidence="7">
    <location>
        <begin position="53"/>
        <end position="171"/>
    </location>
</feature>
<dbReference type="GO" id="GO:0008047">
    <property type="term" value="F:enzyme activator activity"/>
    <property type="evidence" value="ECO:0007669"/>
    <property type="project" value="TreeGrafter"/>
</dbReference>
<sequence length="440" mass="48298">MRDQPDIFDLQNNLEKMAPLAERMRPRTLDEFIGQDAIVGSGSLLRRAIAADRLGSCIFYGPPGTGKTTLAHIIAENTHAAFVKLNAVTSGVADAKKVIEEARERLRVSGRRTYLLLDECHRWNKAQSDSVLQAIEQGYIIFIGSTTENPYASMTRAIVSRCRVFEFSRLKDTDIEKGLRRALADKERGLGSMRVRADDDAIKHLARTAAGDLRTALNALELAALTTTPSAEDGVIVIDRTAAEQSIQRKALGFDESMYYDIISAFIKSMRGSDSDAAVYWAERLIEAGADPMLVARRIVIHAAEDVGMADPHALVVAVSAMTAFEKIGLPEGRIPLTEAIIYVSEAPKSNSVVGALYSAEKAVKTVVHESVPVYLRDPNYKGEEKISGYKYPHDYGGWVEQQYLPDELVGSVFYTPSGNGFEKVVAERKAARKTLGGKK</sequence>
<dbReference type="InterPro" id="IPR051314">
    <property type="entry name" value="AAA_ATPase_RarA/MGS1/WRNIP1"/>
</dbReference>
<reference evidence="8" key="1">
    <citation type="submission" date="2020-10" db="EMBL/GenBank/DDBJ databases">
        <authorList>
            <person name="Gilroy R."/>
        </authorList>
    </citation>
    <scope>NUCLEOTIDE SEQUENCE</scope>
    <source>
        <strain evidence="8">10406</strain>
    </source>
</reference>
<dbReference type="AlphaFoldDB" id="A0A9D1NA64"/>
<proteinExistence type="inferred from homology"/>
<evidence type="ECO:0000256" key="2">
    <source>
        <dbReference type="ARBA" id="ARBA00008959"/>
    </source>
</evidence>
<evidence type="ECO:0000313" key="8">
    <source>
        <dbReference type="EMBL" id="HIU98923.1"/>
    </source>
</evidence>
<dbReference type="Pfam" id="PF00004">
    <property type="entry name" value="AAA"/>
    <property type="match status" value="1"/>
</dbReference>
<dbReference type="GO" id="GO:0016887">
    <property type="term" value="F:ATP hydrolysis activity"/>
    <property type="evidence" value="ECO:0007669"/>
    <property type="project" value="InterPro"/>
</dbReference>
<dbReference type="Proteomes" id="UP000886857">
    <property type="component" value="Unassembled WGS sequence"/>
</dbReference>
<keyword evidence="5" id="KW-0547">Nucleotide-binding</keyword>
<dbReference type="InterPro" id="IPR021886">
    <property type="entry name" value="MgsA_C"/>
</dbReference>
<evidence type="ECO:0000313" key="9">
    <source>
        <dbReference type="Proteomes" id="UP000886857"/>
    </source>
</evidence>
<dbReference type="Gene3D" id="1.10.3710.10">
    <property type="entry name" value="DNA polymerase III clamp loader subunits, C-terminal domain"/>
    <property type="match status" value="1"/>
</dbReference>
<dbReference type="FunFam" id="3.40.50.300:FF:000137">
    <property type="entry name" value="Replication-associated recombination protein A"/>
    <property type="match status" value="1"/>
</dbReference>
<reference evidence="8" key="2">
    <citation type="journal article" date="2021" name="PeerJ">
        <title>Extensive microbial diversity within the chicken gut microbiome revealed by metagenomics and culture.</title>
        <authorList>
            <person name="Gilroy R."/>
            <person name="Ravi A."/>
            <person name="Getino M."/>
            <person name="Pursley I."/>
            <person name="Horton D.L."/>
            <person name="Alikhan N.F."/>
            <person name="Baker D."/>
            <person name="Gharbi K."/>
            <person name="Hall N."/>
            <person name="Watson M."/>
            <person name="Adriaenssens E.M."/>
            <person name="Foster-Nyarko E."/>
            <person name="Jarju S."/>
            <person name="Secka A."/>
            <person name="Antonio M."/>
            <person name="Oren A."/>
            <person name="Chaudhuri R.R."/>
            <person name="La Ragione R."/>
            <person name="Hildebrand F."/>
            <person name="Pallen M.J."/>
        </authorList>
    </citation>
    <scope>NUCLEOTIDE SEQUENCE</scope>
    <source>
        <strain evidence="8">10406</strain>
    </source>
</reference>
<keyword evidence="4" id="KW-0235">DNA replication</keyword>
<dbReference type="GO" id="GO:0017116">
    <property type="term" value="F:single-stranded DNA helicase activity"/>
    <property type="evidence" value="ECO:0007669"/>
    <property type="project" value="TreeGrafter"/>
</dbReference>
<dbReference type="GO" id="GO:0006261">
    <property type="term" value="P:DNA-templated DNA replication"/>
    <property type="evidence" value="ECO:0007669"/>
    <property type="project" value="TreeGrafter"/>
</dbReference>
<dbReference type="InterPro" id="IPR008921">
    <property type="entry name" value="DNA_pol3_clamp-load_cplx_C"/>
</dbReference>
<dbReference type="SMART" id="SM00382">
    <property type="entry name" value="AAA"/>
    <property type="match status" value="1"/>
</dbReference>
<evidence type="ECO:0000256" key="4">
    <source>
        <dbReference type="ARBA" id="ARBA00022705"/>
    </source>
</evidence>
<dbReference type="SUPFAM" id="SSF48019">
    <property type="entry name" value="post-AAA+ oligomerization domain-like"/>
    <property type="match status" value="1"/>
</dbReference>
<dbReference type="GO" id="GO:0005524">
    <property type="term" value="F:ATP binding"/>
    <property type="evidence" value="ECO:0007669"/>
    <property type="project" value="UniProtKB-KW"/>
</dbReference>
<dbReference type="FunFam" id="1.20.272.10:FF:000001">
    <property type="entry name" value="Putative AAA family ATPase"/>
    <property type="match status" value="1"/>
</dbReference>
<evidence type="ECO:0000259" key="7">
    <source>
        <dbReference type="SMART" id="SM00382"/>
    </source>
</evidence>